<comment type="caution">
    <text evidence="3">The sequence shown here is derived from an EMBL/GenBank/DDBJ whole genome shotgun (WGS) entry which is preliminary data.</text>
</comment>
<feature type="domain" description="Thiamine-binding protein" evidence="2">
    <location>
        <begin position="5"/>
        <end position="97"/>
    </location>
</feature>
<dbReference type="SUPFAM" id="SSF89957">
    <property type="entry name" value="MTH1187/YkoF-like"/>
    <property type="match status" value="1"/>
</dbReference>
<dbReference type="Gene3D" id="3.30.70.930">
    <property type="match status" value="1"/>
</dbReference>
<reference evidence="3 4" key="1">
    <citation type="submission" date="2024-01" db="EMBL/GenBank/DDBJ databases">
        <title>Description of Olsenella sp. nov., isolated from pig feces.</title>
        <authorList>
            <person name="Chang Y.-H."/>
        </authorList>
    </citation>
    <scope>NUCLEOTIDE SEQUENCE [LARGE SCALE GENOMIC DNA]</scope>
    <source>
        <strain evidence="3 4">YH-ols2223</strain>
    </source>
</reference>
<dbReference type="PANTHER" id="PTHR33777:SF1">
    <property type="entry name" value="UPF0045 PROTEIN ECM15"/>
    <property type="match status" value="1"/>
</dbReference>
<name>A0ABU7R7A8_9ACTN</name>
<organism evidence="3 4">
    <name type="scientific">Olsenella absiana</name>
    <dbReference type="NCBI Taxonomy" id="3115222"/>
    <lineage>
        <taxon>Bacteria</taxon>
        <taxon>Bacillati</taxon>
        <taxon>Actinomycetota</taxon>
        <taxon>Coriobacteriia</taxon>
        <taxon>Coriobacteriales</taxon>
        <taxon>Atopobiaceae</taxon>
        <taxon>Olsenella</taxon>
    </lineage>
</organism>
<dbReference type="Proteomes" id="UP001332931">
    <property type="component" value="Unassembled WGS sequence"/>
</dbReference>
<dbReference type="InterPro" id="IPR051614">
    <property type="entry name" value="UPF0045_domain"/>
</dbReference>
<evidence type="ECO:0000313" key="4">
    <source>
        <dbReference type="Proteomes" id="UP001332931"/>
    </source>
</evidence>
<sequence length="112" mass="12182">MNCSVAIQYLPMDATDEDEVCRIVDAVIAYIDSTGVDYFVGPFETAIEGDYDQCMEIVKNCQLVGAKAGCGHVATYVKIDYKSEGDVMSTEHKVAKYHQGDPEFSAKAADVA</sequence>
<dbReference type="RefSeq" id="WP_330957245.1">
    <property type="nucleotide sequence ID" value="NZ_JAZGJQ010000001.1"/>
</dbReference>
<evidence type="ECO:0000313" key="3">
    <source>
        <dbReference type="EMBL" id="MEE6146479.1"/>
    </source>
</evidence>
<evidence type="ECO:0000256" key="1">
    <source>
        <dbReference type="ARBA" id="ARBA00010272"/>
    </source>
</evidence>
<accession>A0ABU7R7A8</accession>
<proteinExistence type="inferred from homology"/>
<dbReference type="Pfam" id="PF01910">
    <property type="entry name" value="Thiamine_BP"/>
    <property type="match status" value="1"/>
</dbReference>
<keyword evidence="4" id="KW-1185">Reference proteome</keyword>
<protein>
    <submittedName>
        <fullName evidence="3">Thiamine-binding protein</fullName>
    </submittedName>
</protein>
<gene>
    <name evidence="3" type="ORF">VXJ25_00495</name>
</gene>
<comment type="similarity">
    <text evidence="1">Belongs to the UPF0045 family.</text>
</comment>
<dbReference type="PANTHER" id="PTHR33777">
    <property type="entry name" value="UPF0045 PROTEIN ECM15"/>
    <property type="match status" value="1"/>
</dbReference>
<dbReference type="EMBL" id="JAZGJQ010000001">
    <property type="protein sequence ID" value="MEE6146479.1"/>
    <property type="molecule type" value="Genomic_DNA"/>
</dbReference>
<evidence type="ECO:0000259" key="2">
    <source>
        <dbReference type="Pfam" id="PF01910"/>
    </source>
</evidence>
<dbReference type="InterPro" id="IPR002767">
    <property type="entry name" value="Thiamine_BP"/>
</dbReference>
<dbReference type="InterPro" id="IPR029756">
    <property type="entry name" value="MTH1187/YkoF-like"/>
</dbReference>